<dbReference type="RefSeq" id="WP_245889691.1">
    <property type="nucleotide sequence ID" value="NZ_QBKQ01000002.1"/>
</dbReference>
<protein>
    <submittedName>
        <fullName evidence="3">Uncharacterized protein</fullName>
    </submittedName>
</protein>
<evidence type="ECO:0000313" key="3">
    <source>
        <dbReference type="EMBL" id="PTX43463.1"/>
    </source>
</evidence>
<keyword evidence="4" id="KW-1185">Reference proteome</keyword>
<name>A0A2T6AI16_9FLAO</name>
<organism evidence="3 4">
    <name type="scientific">Christiangramia gaetbulicola</name>
    <dbReference type="NCBI Taxonomy" id="703340"/>
    <lineage>
        <taxon>Bacteria</taxon>
        <taxon>Pseudomonadati</taxon>
        <taxon>Bacteroidota</taxon>
        <taxon>Flavobacteriia</taxon>
        <taxon>Flavobacteriales</taxon>
        <taxon>Flavobacteriaceae</taxon>
        <taxon>Christiangramia</taxon>
    </lineage>
</organism>
<feature type="transmembrane region" description="Helical" evidence="2">
    <location>
        <begin position="116"/>
        <end position="136"/>
    </location>
</feature>
<evidence type="ECO:0000313" key="4">
    <source>
        <dbReference type="Proteomes" id="UP000244174"/>
    </source>
</evidence>
<keyword evidence="2" id="KW-1133">Transmembrane helix</keyword>
<keyword evidence="1" id="KW-0175">Coiled coil</keyword>
<feature type="transmembrane region" description="Helical" evidence="2">
    <location>
        <begin position="92"/>
        <end position="110"/>
    </location>
</feature>
<feature type="coiled-coil region" evidence="1">
    <location>
        <begin position="18"/>
        <end position="72"/>
    </location>
</feature>
<accession>A0A2T6AI16</accession>
<dbReference type="EMBL" id="QBKQ01000002">
    <property type="protein sequence ID" value="PTX43463.1"/>
    <property type="molecule type" value="Genomic_DNA"/>
</dbReference>
<comment type="caution">
    <text evidence="3">The sequence shown here is derived from an EMBL/GenBank/DDBJ whole genome shotgun (WGS) entry which is preliminary data.</text>
</comment>
<proteinExistence type="predicted"/>
<keyword evidence="2" id="KW-0812">Transmembrane</keyword>
<gene>
    <name evidence="3" type="ORF">C8P64_1991</name>
</gene>
<evidence type="ECO:0000256" key="2">
    <source>
        <dbReference type="SAM" id="Phobius"/>
    </source>
</evidence>
<dbReference type="Proteomes" id="UP000244174">
    <property type="component" value="Unassembled WGS sequence"/>
</dbReference>
<sequence>MTIKDVKYKKSFQNDHKLSKLLNQFESLINELKKKKLTENLVLFINSQIEEVNSIEDSNKRLKNKIRKNQSKIIQQVEKESKIVPKNHYRNTWLALGMAVFGIPMGVAFGTILGNLAVIGIGLPIGMAIGIAIGTNKDKQALEEGRQLDFEVKY</sequence>
<keyword evidence="2" id="KW-0472">Membrane</keyword>
<reference evidence="3 4" key="1">
    <citation type="submission" date="2018-04" db="EMBL/GenBank/DDBJ databases">
        <title>Genomic Encyclopedia of Archaeal and Bacterial Type Strains, Phase II (KMG-II): from individual species to whole genera.</title>
        <authorList>
            <person name="Goeker M."/>
        </authorList>
    </citation>
    <scope>NUCLEOTIDE SEQUENCE [LARGE SCALE GENOMIC DNA]</scope>
    <source>
        <strain evidence="3 4">DSM 23082</strain>
    </source>
</reference>
<evidence type="ECO:0000256" key="1">
    <source>
        <dbReference type="SAM" id="Coils"/>
    </source>
</evidence>
<dbReference type="AlphaFoldDB" id="A0A2T6AI16"/>